<proteinExistence type="predicted"/>
<sequence length="158" mass="18077">MYCLVVGPYRCSKAYEYKHVFYFSNVFFIIIQLLNSLFTFVFYQFPSFVCIYHAIPLQLNSCHLPRTSECGVRESDVSFSRGESSCSSLWRASCGGVRQPAKWLTLVKAILGGCTNERRLHTPFLFSLPFFCIPDSRSEYHAENLPCTLNAACVERLV</sequence>
<keyword evidence="1" id="KW-0472">Membrane</keyword>
<keyword evidence="1" id="KW-0812">Transmembrane</keyword>
<evidence type="ECO:0000313" key="3">
    <source>
        <dbReference type="Proteomes" id="UP000324222"/>
    </source>
</evidence>
<gene>
    <name evidence="2" type="ORF">E2C01_092070</name>
</gene>
<reference evidence="2 3" key="1">
    <citation type="submission" date="2019-05" db="EMBL/GenBank/DDBJ databases">
        <title>Another draft genome of Portunus trituberculatus and its Hox gene families provides insights of decapod evolution.</title>
        <authorList>
            <person name="Jeong J.-H."/>
            <person name="Song I."/>
            <person name="Kim S."/>
            <person name="Choi T."/>
            <person name="Kim D."/>
            <person name="Ryu S."/>
            <person name="Kim W."/>
        </authorList>
    </citation>
    <scope>NUCLEOTIDE SEQUENCE [LARGE SCALE GENOMIC DNA]</scope>
    <source>
        <tissue evidence="2">Muscle</tissue>
    </source>
</reference>
<evidence type="ECO:0000313" key="2">
    <source>
        <dbReference type="EMBL" id="MPC96792.1"/>
    </source>
</evidence>
<keyword evidence="1" id="KW-1133">Transmembrane helix</keyword>
<feature type="transmembrane region" description="Helical" evidence="1">
    <location>
        <begin position="20"/>
        <end position="43"/>
    </location>
</feature>
<keyword evidence="3" id="KW-1185">Reference proteome</keyword>
<dbReference type="EMBL" id="VSRR010107364">
    <property type="protein sequence ID" value="MPC96792.1"/>
    <property type="molecule type" value="Genomic_DNA"/>
</dbReference>
<evidence type="ECO:0000256" key="1">
    <source>
        <dbReference type="SAM" id="Phobius"/>
    </source>
</evidence>
<dbReference type="AlphaFoldDB" id="A0A5B7JKM1"/>
<protein>
    <submittedName>
        <fullName evidence="2">Uncharacterized protein</fullName>
    </submittedName>
</protein>
<dbReference type="Proteomes" id="UP000324222">
    <property type="component" value="Unassembled WGS sequence"/>
</dbReference>
<organism evidence="2 3">
    <name type="scientific">Portunus trituberculatus</name>
    <name type="common">Swimming crab</name>
    <name type="synonym">Neptunus trituberculatus</name>
    <dbReference type="NCBI Taxonomy" id="210409"/>
    <lineage>
        <taxon>Eukaryota</taxon>
        <taxon>Metazoa</taxon>
        <taxon>Ecdysozoa</taxon>
        <taxon>Arthropoda</taxon>
        <taxon>Crustacea</taxon>
        <taxon>Multicrustacea</taxon>
        <taxon>Malacostraca</taxon>
        <taxon>Eumalacostraca</taxon>
        <taxon>Eucarida</taxon>
        <taxon>Decapoda</taxon>
        <taxon>Pleocyemata</taxon>
        <taxon>Brachyura</taxon>
        <taxon>Eubrachyura</taxon>
        <taxon>Portunoidea</taxon>
        <taxon>Portunidae</taxon>
        <taxon>Portuninae</taxon>
        <taxon>Portunus</taxon>
    </lineage>
</organism>
<accession>A0A5B7JKM1</accession>
<name>A0A5B7JKM1_PORTR</name>
<comment type="caution">
    <text evidence="2">The sequence shown here is derived from an EMBL/GenBank/DDBJ whole genome shotgun (WGS) entry which is preliminary data.</text>
</comment>